<organism evidence="1 2">
    <name type="scientific">Pantoea vagans</name>
    <dbReference type="NCBI Taxonomy" id="470934"/>
    <lineage>
        <taxon>Bacteria</taxon>
        <taxon>Pseudomonadati</taxon>
        <taxon>Pseudomonadota</taxon>
        <taxon>Gammaproteobacteria</taxon>
        <taxon>Enterobacterales</taxon>
        <taxon>Erwiniaceae</taxon>
        <taxon>Pantoea</taxon>
    </lineage>
</organism>
<comment type="caution">
    <text evidence="1">The sequence shown here is derived from an EMBL/GenBank/DDBJ whole genome shotgun (WGS) entry which is preliminary data.</text>
</comment>
<dbReference type="RefSeq" id="WP_147789096.1">
    <property type="nucleotide sequence ID" value="NZ_RCNL01000003.1"/>
</dbReference>
<accession>A0ABY3LGR7</accession>
<dbReference type="Proteomes" id="UP000426772">
    <property type="component" value="Unassembled WGS sequence"/>
</dbReference>
<proteinExistence type="predicted"/>
<gene>
    <name evidence="1" type="ORF">D9O29_08825</name>
</gene>
<name>A0ABY3LGR7_9GAMM</name>
<protein>
    <submittedName>
        <fullName evidence="1">Uncharacterized protein</fullName>
    </submittedName>
</protein>
<evidence type="ECO:0000313" key="2">
    <source>
        <dbReference type="Proteomes" id="UP000426772"/>
    </source>
</evidence>
<sequence length="89" mass="10080">MVDVMHYEVVKKHEIVGTHLIAYLFRSDGGRFFSAVRSPDDVQLEKGDVIKHHVGNIWKSADGSQLKIEGNIVCSNLEEAERKFQELIA</sequence>
<dbReference type="EMBL" id="RCNL01000003">
    <property type="protein sequence ID" value="TXL79005.1"/>
    <property type="molecule type" value="Genomic_DNA"/>
</dbReference>
<reference evidence="1 2" key="1">
    <citation type="submission" date="2018-10" db="EMBL/GenBank/DDBJ databases">
        <title>Draft genome sequence of Pantoea vagans isolated from corpses of the sugarcane aphid Melanaphis sacchari Zehntner.</title>
        <authorList>
            <person name="Toledo E."/>
            <person name="Pena G."/>
            <person name="Lozano L."/>
        </authorList>
    </citation>
    <scope>NUCLEOTIDE SEQUENCE [LARGE SCALE GENOMIC DNA]</scope>
    <source>
        <strain evidence="1 2">ET-90</strain>
    </source>
</reference>
<keyword evidence="2" id="KW-1185">Reference proteome</keyword>
<evidence type="ECO:0000313" key="1">
    <source>
        <dbReference type="EMBL" id="TXL79005.1"/>
    </source>
</evidence>